<dbReference type="Pfam" id="PF00004">
    <property type="entry name" value="AAA"/>
    <property type="match status" value="1"/>
</dbReference>
<feature type="region of interest" description="Disordered" evidence="12">
    <location>
        <begin position="542"/>
        <end position="571"/>
    </location>
</feature>
<dbReference type="PANTHER" id="PTHR23070">
    <property type="entry name" value="BCS1 AAA-TYPE ATPASE"/>
    <property type="match status" value="1"/>
</dbReference>
<evidence type="ECO:0000313" key="16">
    <source>
        <dbReference type="Proteomes" id="UP000807342"/>
    </source>
</evidence>
<keyword evidence="7" id="KW-0067">ATP-binding</keyword>
<evidence type="ECO:0000259" key="13">
    <source>
        <dbReference type="SMART" id="SM00382"/>
    </source>
</evidence>
<dbReference type="GO" id="GO:0016887">
    <property type="term" value="F:ATP hydrolysis activity"/>
    <property type="evidence" value="ECO:0007669"/>
    <property type="project" value="InterPro"/>
</dbReference>
<dbReference type="Pfam" id="PF08740">
    <property type="entry name" value="BCS1_N"/>
    <property type="match status" value="1"/>
</dbReference>
<evidence type="ECO:0000256" key="5">
    <source>
        <dbReference type="ARBA" id="ARBA00022792"/>
    </source>
</evidence>
<reference evidence="15" key="1">
    <citation type="submission" date="2020-11" db="EMBL/GenBank/DDBJ databases">
        <authorList>
            <consortium name="DOE Joint Genome Institute"/>
            <person name="Ahrendt S."/>
            <person name="Riley R."/>
            <person name="Andreopoulos W."/>
            <person name="Labutti K."/>
            <person name="Pangilinan J."/>
            <person name="Ruiz-Duenas F.J."/>
            <person name="Barrasa J.M."/>
            <person name="Sanchez-Garcia M."/>
            <person name="Camarero S."/>
            <person name="Miyauchi S."/>
            <person name="Serrano A."/>
            <person name="Linde D."/>
            <person name="Babiker R."/>
            <person name="Drula E."/>
            <person name="Ayuso-Fernandez I."/>
            <person name="Pacheco R."/>
            <person name="Padilla G."/>
            <person name="Ferreira P."/>
            <person name="Barriuso J."/>
            <person name="Kellner H."/>
            <person name="Castanera R."/>
            <person name="Alfaro M."/>
            <person name="Ramirez L."/>
            <person name="Pisabarro A.G."/>
            <person name="Kuo A."/>
            <person name="Tritt A."/>
            <person name="Lipzen A."/>
            <person name="He G."/>
            <person name="Yan M."/>
            <person name="Ng V."/>
            <person name="Cullen D."/>
            <person name="Martin F."/>
            <person name="Rosso M.-N."/>
            <person name="Henrissat B."/>
            <person name="Hibbett D."/>
            <person name="Martinez A.T."/>
            <person name="Grigoriev I.V."/>
        </authorList>
    </citation>
    <scope>NUCLEOTIDE SEQUENCE</scope>
    <source>
        <strain evidence="15">MF-IS2</strain>
    </source>
</reference>
<dbReference type="InterPro" id="IPR057495">
    <property type="entry name" value="AAA_lid_BCS1"/>
</dbReference>
<keyword evidence="8" id="KW-1133">Transmembrane helix</keyword>
<dbReference type="EMBL" id="MU151093">
    <property type="protein sequence ID" value="KAF9450988.1"/>
    <property type="molecule type" value="Genomic_DNA"/>
</dbReference>
<keyword evidence="9" id="KW-0496">Mitochondrion</keyword>
<dbReference type="InterPro" id="IPR003593">
    <property type="entry name" value="AAA+_ATPase"/>
</dbReference>
<evidence type="ECO:0000256" key="2">
    <source>
        <dbReference type="ARBA" id="ARBA00007448"/>
    </source>
</evidence>
<proteinExistence type="inferred from homology"/>
<evidence type="ECO:0000256" key="3">
    <source>
        <dbReference type="ARBA" id="ARBA00022692"/>
    </source>
</evidence>
<evidence type="ECO:0000256" key="12">
    <source>
        <dbReference type="SAM" id="MobiDB-lite"/>
    </source>
</evidence>
<dbReference type="InterPro" id="IPR027417">
    <property type="entry name" value="P-loop_NTPase"/>
</dbReference>
<keyword evidence="16" id="KW-1185">Reference proteome</keyword>
<comment type="caution">
    <text evidence="15">The sequence shown here is derived from an EMBL/GenBank/DDBJ whole genome shotgun (WGS) entry which is preliminary data.</text>
</comment>
<keyword evidence="5" id="KW-0999">Mitochondrion inner membrane</keyword>
<evidence type="ECO:0000259" key="14">
    <source>
        <dbReference type="SMART" id="SM01024"/>
    </source>
</evidence>
<feature type="domain" description="BCS1 N-terminal" evidence="14">
    <location>
        <begin position="58"/>
        <end position="245"/>
    </location>
</feature>
<name>A0A9P5XHF8_9AGAR</name>
<accession>A0A9P5XHF8</accession>
<dbReference type="Proteomes" id="UP000807342">
    <property type="component" value="Unassembled WGS sequence"/>
</dbReference>
<evidence type="ECO:0000256" key="8">
    <source>
        <dbReference type="ARBA" id="ARBA00022989"/>
    </source>
</evidence>
<dbReference type="InterPro" id="IPR003959">
    <property type="entry name" value="ATPase_AAA_core"/>
</dbReference>
<evidence type="ECO:0000256" key="10">
    <source>
        <dbReference type="ARBA" id="ARBA00023136"/>
    </source>
</evidence>
<protein>
    <submittedName>
        <fullName evidence="15">P-loop containing nucleoside triphosphate hydrolase protein</fullName>
    </submittedName>
</protein>
<dbReference type="InterPro" id="IPR050747">
    <property type="entry name" value="Mitochondrial_chaperone_BCS1"/>
</dbReference>
<comment type="similarity">
    <text evidence="2">Belongs to the AAA ATPase family. BCS1 subfamily.</text>
</comment>
<dbReference type="AlphaFoldDB" id="A0A9P5XHF8"/>
<keyword evidence="4" id="KW-0547">Nucleotide-binding</keyword>
<dbReference type="Gene3D" id="3.40.50.300">
    <property type="entry name" value="P-loop containing nucleotide triphosphate hydrolases"/>
    <property type="match status" value="1"/>
</dbReference>
<dbReference type="GO" id="GO:0005743">
    <property type="term" value="C:mitochondrial inner membrane"/>
    <property type="evidence" value="ECO:0007669"/>
    <property type="project" value="UniProtKB-SubCell"/>
</dbReference>
<comment type="catalytic activity">
    <reaction evidence="11">
        <text>ATP + H2O = ADP + phosphate + H(+)</text>
        <dbReference type="Rhea" id="RHEA:13065"/>
        <dbReference type="ChEBI" id="CHEBI:15377"/>
        <dbReference type="ChEBI" id="CHEBI:15378"/>
        <dbReference type="ChEBI" id="CHEBI:30616"/>
        <dbReference type="ChEBI" id="CHEBI:43474"/>
        <dbReference type="ChEBI" id="CHEBI:456216"/>
    </reaction>
    <physiologicalReaction direction="left-to-right" evidence="11">
        <dbReference type="Rhea" id="RHEA:13066"/>
    </physiologicalReaction>
</comment>
<evidence type="ECO:0000313" key="15">
    <source>
        <dbReference type="EMBL" id="KAF9450988.1"/>
    </source>
</evidence>
<dbReference type="SUPFAM" id="SSF52540">
    <property type="entry name" value="P-loop containing nucleoside triphosphate hydrolases"/>
    <property type="match status" value="1"/>
</dbReference>
<dbReference type="Pfam" id="PF25426">
    <property type="entry name" value="AAA_lid_BCS1"/>
    <property type="match status" value="1"/>
</dbReference>
<evidence type="ECO:0000256" key="11">
    <source>
        <dbReference type="ARBA" id="ARBA00048778"/>
    </source>
</evidence>
<feature type="domain" description="AAA+ ATPase" evidence="13">
    <location>
        <begin position="276"/>
        <end position="423"/>
    </location>
</feature>
<dbReference type="SMART" id="SM00382">
    <property type="entry name" value="AAA"/>
    <property type="match status" value="1"/>
</dbReference>
<evidence type="ECO:0000256" key="7">
    <source>
        <dbReference type="ARBA" id="ARBA00022840"/>
    </source>
</evidence>
<organism evidence="15 16">
    <name type="scientific">Macrolepiota fuliginosa MF-IS2</name>
    <dbReference type="NCBI Taxonomy" id="1400762"/>
    <lineage>
        <taxon>Eukaryota</taxon>
        <taxon>Fungi</taxon>
        <taxon>Dikarya</taxon>
        <taxon>Basidiomycota</taxon>
        <taxon>Agaricomycotina</taxon>
        <taxon>Agaricomycetes</taxon>
        <taxon>Agaricomycetidae</taxon>
        <taxon>Agaricales</taxon>
        <taxon>Agaricineae</taxon>
        <taxon>Agaricaceae</taxon>
        <taxon>Macrolepiota</taxon>
    </lineage>
</organism>
<dbReference type="GO" id="GO:0005524">
    <property type="term" value="F:ATP binding"/>
    <property type="evidence" value="ECO:0007669"/>
    <property type="project" value="UniProtKB-KW"/>
</dbReference>
<comment type="subcellular location">
    <subcellularLocation>
        <location evidence="1">Mitochondrion inner membrane</location>
        <topology evidence="1">Single-pass membrane protein</topology>
    </subcellularLocation>
</comment>
<keyword evidence="6 15" id="KW-0378">Hydrolase</keyword>
<dbReference type="SMART" id="SM01024">
    <property type="entry name" value="BCS1_N"/>
    <property type="match status" value="1"/>
</dbReference>
<keyword evidence="3" id="KW-0812">Transmembrane</keyword>
<keyword evidence="10" id="KW-0472">Membrane</keyword>
<dbReference type="OrthoDB" id="10251412at2759"/>
<evidence type="ECO:0000256" key="1">
    <source>
        <dbReference type="ARBA" id="ARBA00004434"/>
    </source>
</evidence>
<evidence type="ECO:0000256" key="9">
    <source>
        <dbReference type="ARBA" id="ARBA00023128"/>
    </source>
</evidence>
<sequence>MNPAGIPGSPGFNSDTTGGGGGLFDFSSTITRIFGLSMFASIFTGGGDGVGGGGMKLIVLGMLVEFARRLAQWVYERFRLQYSITAEFSEGDPAYDWIINFITEEKVWRRSKDFRVSAKSSQRRWGISSSGDSKVIDSAEYVPTYDLPQLFWWKRYWIEIKRTKGMMGSITPYGGGGGSTGASIYLTVYTLDMNVLSRLVEEAKKKYYEVSRPHVIVHSVTAHSYGPKFYWNNVKQKPRRPLDSIVLPDATLESLIADVRDFLKMEDWYMTAGIPHRRGYLLYGPPGTGKSSTIHAIAGELKMEIYAISLASHFVDDNFLEQAVSSVPKGSILLIEDIDCAFSREEDEEEGFGVNFPSNMIRGQRQRNRRSAVTLSGLLNILDGVGSEEGKIFFATTNYVDSLDAALMRPGRIDRKVEYKLATKQQASALFTRFYPVKHVTPESLISEEKPALEEEKLVLLEQLNKEFTTEVPEHEFSTAELQGFLLSCKMMPEKAAKEVVAWVADERRQREEKQIRIEAKKRKQVERKERMEVEKFTNTLAKLNGGGTSQDTLVNGREAAPPPTVSRPINGSSGFVVPSTVASQVNGANGVHVNGVNGINGANGTSTINGINGIKVVKANGVHNVKELVAQGA</sequence>
<evidence type="ECO:0000256" key="6">
    <source>
        <dbReference type="ARBA" id="ARBA00022801"/>
    </source>
</evidence>
<dbReference type="InterPro" id="IPR014851">
    <property type="entry name" value="BCS1_N"/>
</dbReference>
<evidence type="ECO:0000256" key="4">
    <source>
        <dbReference type="ARBA" id="ARBA00022741"/>
    </source>
</evidence>
<gene>
    <name evidence="15" type="ORF">P691DRAFT_757680</name>
</gene>